<dbReference type="Proteomes" id="UP000887572">
    <property type="component" value="Unplaced"/>
</dbReference>
<dbReference type="WBParaSite" id="Gr19_v10_g7932.t1">
    <property type="protein sequence ID" value="Gr19_v10_g7932.t1"/>
    <property type="gene ID" value="Gr19_v10_g7932"/>
</dbReference>
<keyword evidence="5" id="KW-0560">Oxidoreductase</keyword>
<dbReference type="GO" id="GO:0140825">
    <property type="term" value="F:lactoperoxidase activity"/>
    <property type="evidence" value="ECO:0007669"/>
    <property type="project" value="UniProtKB-EC"/>
</dbReference>
<dbReference type="GO" id="GO:0000139">
    <property type="term" value="C:Golgi membrane"/>
    <property type="evidence" value="ECO:0007669"/>
    <property type="project" value="UniProtKB-SubCell"/>
</dbReference>
<dbReference type="Pfam" id="PF01762">
    <property type="entry name" value="Galactosyl_T"/>
    <property type="match status" value="1"/>
</dbReference>
<accession>A0A914I767</accession>
<dbReference type="InterPro" id="IPR001611">
    <property type="entry name" value="Leu-rich_rpt"/>
</dbReference>
<dbReference type="SMART" id="SM00082">
    <property type="entry name" value="LRRCT"/>
    <property type="match status" value="1"/>
</dbReference>
<keyword evidence="13" id="KW-0735">Signal-anchor</keyword>
<proteinExistence type="inferred from homology"/>
<dbReference type="InterPro" id="IPR000483">
    <property type="entry name" value="Cys-rich_flank_reg_C"/>
</dbReference>
<dbReference type="CDD" id="cd09823">
    <property type="entry name" value="peroxinectin_like"/>
    <property type="match status" value="1"/>
</dbReference>
<keyword evidence="5" id="KW-0575">Peroxidase</keyword>
<keyword evidence="15" id="KW-0333">Golgi apparatus</keyword>
<dbReference type="InterPro" id="IPR010255">
    <property type="entry name" value="Haem_peroxidase_sf"/>
</dbReference>
<evidence type="ECO:0000256" key="17">
    <source>
        <dbReference type="ARBA" id="ARBA00023157"/>
    </source>
</evidence>
<evidence type="ECO:0000256" key="6">
    <source>
        <dbReference type="ARBA" id="ARBA00022614"/>
    </source>
</evidence>
<keyword evidence="17" id="KW-1015">Disulfide bond</keyword>
<evidence type="ECO:0000313" key="23">
    <source>
        <dbReference type="Proteomes" id="UP000887572"/>
    </source>
</evidence>
<dbReference type="PANTHER" id="PTHR11475:SF61">
    <property type="entry name" value="PEROXIDASE MLT-7"/>
    <property type="match status" value="1"/>
</dbReference>
<protein>
    <recommendedName>
        <fullName evidence="4">peroxidase</fullName>
        <ecNumber evidence="4">1.11.1.7</ecNumber>
    </recommendedName>
</protein>
<keyword evidence="8" id="KW-0808">Transferase</keyword>
<comment type="similarity">
    <text evidence="3">Belongs to the glycosyltransferase 31 family.</text>
</comment>
<dbReference type="GO" id="GO:0020037">
    <property type="term" value="F:heme binding"/>
    <property type="evidence" value="ECO:0007669"/>
    <property type="project" value="InterPro"/>
</dbReference>
<dbReference type="SUPFAM" id="SSF48113">
    <property type="entry name" value="Heme-dependent peroxidases"/>
    <property type="match status" value="1"/>
</dbReference>
<evidence type="ECO:0000313" key="24">
    <source>
        <dbReference type="WBParaSite" id="Gr19_v10_g7932.t1"/>
    </source>
</evidence>
<dbReference type="FunFam" id="1.10.640.10:FF:000007">
    <property type="entry name" value="Peroxidase mlt-7"/>
    <property type="match status" value="1"/>
</dbReference>
<evidence type="ECO:0000256" key="9">
    <source>
        <dbReference type="ARBA" id="ARBA00022692"/>
    </source>
</evidence>
<feature type="chain" id="PRO_5037355486" description="peroxidase" evidence="21">
    <location>
        <begin position="23"/>
        <end position="1702"/>
    </location>
</feature>
<keyword evidence="12" id="KW-0677">Repeat</keyword>
<dbReference type="PRINTS" id="PR00457">
    <property type="entry name" value="ANPEROXIDASE"/>
</dbReference>
<dbReference type="InterPro" id="IPR019791">
    <property type="entry name" value="Haem_peroxidase_animal"/>
</dbReference>
<dbReference type="InterPro" id="IPR003591">
    <property type="entry name" value="Leu-rich_rpt_typical-subtyp"/>
</dbReference>
<evidence type="ECO:0000256" key="20">
    <source>
        <dbReference type="SAM" id="Phobius"/>
    </source>
</evidence>
<keyword evidence="9 20" id="KW-0812">Transmembrane</keyword>
<evidence type="ECO:0000256" key="8">
    <source>
        <dbReference type="ARBA" id="ARBA00022679"/>
    </source>
</evidence>
<keyword evidence="7" id="KW-0328">Glycosyltransferase</keyword>
<dbReference type="Pfam" id="PF03098">
    <property type="entry name" value="An_peroxidase"/>
    <property type="match status" value="1"/>
</dbReference>
<evidence type="ECO:0000256" key="11">
    <source>
        <dbReference type="ARBA" id="ARBA00022729"/>
    </source>
</evidence>
<evidence type="ECO:0000256" key="12">
    <source>
        <dbReference type="ARBA" id="ARBA00022737"/>
    </source>
</evidence>
<dbReference type="EC" id="1.11.1.7" evidence="4"/>
<dbReference type="InterPro" id="IPR002659">
    <property type="entry name" value="Glyco_trans_31"/>
</dbReference>
<evidence type="ECO:0000256" key="13">
    <source>
        <dbReference type="ARBA" id="ARBA00022968"/>
    </source>
</evidence>
<comment type="subcellular location">
    <subcellularLocation>
        <location evidence="2">Golgi apparatus membrane</location>
        <topology evidence="2">Single-pass type II membrane protein</topology>
    </subcellularLocation>
</comment>
<dbReference type="GO" id="GO:0016758">
    <property type="term" value="F:hexosyltransferase activity"/>
    <property type="evidence" value="ECO:0007669"/>
    <property type="project" value="InterPro"/>
</dbReference>
<name>A0A914I767_GLORO</name>
<dbReference type="Gene3D" id="1.10.640.10">
    <property type="entry name" value="Haem peroxidase domain superfamily, animal type"/>
    <property type="match status" value="1"/>
</dbReference>
<evidence type="ECO:0000256" key="5">
    <source>
        <dbReference type="ARBA" id="ARBA00022559"/>
    </source>
</evidence>
<evidence type="ECO:0000256" key="3">
    <source>
        <dbReference type="ARBA" id="ARBA00008661"/>
    </source>
</evidence>
<dbReference type="InterPro" id="IPR032675">
    <property type="entry name" value="LRR_dom_sf"/>
</dbReference>
<dbReference type="PROSITE" id="PS50292">
    <property type="entry name" value="PEROXIDASE_3"/>
    <property type="match status" value="1"/>
</dbReference>
<keyword evidence="18" id="KW-0349">Heme</keyword>
<keyword evidence="11 21" id="KW-0732">Signal</keyword>
<evidence type="ECO:0000256" key="18">
    <source>
        <dbReference type="PIRSR" id="PIRSR619791-2"/>
    </source>
</evidence>
<evidence type="ECO:0000256" key="1">
    <source>
        <dbReference type="ARBA" id="ARBA00000189"/>
    </source>
</evidence>
<keyword evidence="6" id="KW-0433">Leucine-rich repeat</keyword>
<reference evidence="24" key="1">
    <citation type="submission" date="2022-11" db="UniProtKB">
        <authorList>
            <consortium name="WormBaseParasite"/>
        </authorList>
    </citation>
    <scope>IDENTIFICATION</scope>
</reference>
<sequence length="1702" mass="190345">MNFSYFLPIFLVLFGLWTFVKTFSCDEKWSKFGTNCYKVFKERSKTSCEASDAKHFEIRFKNIFQKCLMEFANPCPGQTELIMLTMSRRHGFENRKGIRQTWMNDSVPGEVIRFLIADAGEGEAADVQKKLEEEQAKHGDLVFLHGFVDIYAHIHLKWYGGLEWQQSFCANAKWVMKVDDDALVHLRRLAHWTEKKFRPIVVQNPLVYFGEIFHLSPPQRNPESKWYISEDVYPEDMYPDFMQGTVYLTTPATINAILLHTRQIDGFYLDDVVYTALLAKLANVTLSDQKKHIMWRFVFNEWSGECEAGVPMPTAFSVNGTKLSDFEDQYGRLNSNASVRVNSTKARLLSSAQKQSWERTSFEDDSYDATTEELDYTDWDEGKWSKTNRSKFCSGDEKQQICICDSNGGRSDLLCASQNLATTDAELPKNFNPSVVHMEQNQIKYLIKDKILPGKETNVLSLDLSSNLISDIQPGTFNQFTKLQVLMLTHNKLVSEQISVDVFTPGLGKSLHHLYLGYNFITTLDKGVFDNLSQLKKLVLDGNREIQLSRGVFTNAFDVLEVLSLNKCGIKELGEDIFANLTSLRGLSLSGNPLDRIPLALSSLHSLTHLAMSSTNLKELKEGAFQTTVPGLEKLYMRKMKYLLKIGTNAFKGLKKLKFLDFAYSTKLRLLEPNVFGLDSPRNFSKLNLQQCNLSTLSAEVMSPIYWKSMDVIKLNGNPFVCDCKLKWLLDMKNVMRTVYKTDEPTCKYPSELEGLSLYDANKLNDLCDPTPSSSTGKFGVFLICMVSLVAVGLVYARRRYKANKYGWGVHLPCFVGGSSAFPRAHQMGIFVDGEEENEVEETAASGGKEPMSAPRAAFCWGCSSQINVLLIYLIYVKVMRIYSRLLLYSCVMVGPISFPTVFKNEVTNSTHSPDPDVQVNKTMWSKFSTMAYIPINHNTVTAICPSVEESQILFAVTRKGESFGKSETLSFYEWRVIKQQLGRIGNCIVQKRVQLLLANHFAPMSSVFQTTVAVVTTLLLLVTTVVIDGQYDSGYGYGAYSPSTMGGNSQFGAGNDQFRAGNSQRRGQNSQNRNMNQFGGAYAQINSGNRQFGQVLRSCDQRNPSITADQLIRAGRLNPIDDYSSRQSLSPADISRTMDSSACVPQISAGGDCSRALCYHLAYRSIDGVCNNLDWPVVGAAFRPYMRHLPSEYADGFTEPAGLGRRSTARDASRHLLANATAFLHDQINSLFMQWGQFMAQDMAKTSHASADTCATCAPVANKCVPVPISNQDTNAKFRQKGCLTIPRSSAVCGTGVQGMPREQLNENTAFVDGSTIYGSNYRDLLKVRDGRSGLLKMSRFNNMMVLPFDSSRCGSTIGTCAAASFVAGDSRSNMFLGLSSLYIIFVREHNRIARVLQKLNPAWSGDRLFQETRKIVGAEIQAVLYNEFVPLVLGPSAERLLGPYNGYEPNVDPSVSNEFTTAAFRFGHGTIVEQYSRLSANERPIPAGPFQFNDGTLKSQKLLFEGGIDPVLRGLWSTPIKRPQRLTPAVTEHLFSNTDLGTLNIMRGRDHGIPSYNKMRQFCGLRVAYSFDELAEYITDPTIRRSLSSIYVSPDDIDLYVGGMVEDTLMGALVGPTFACIIGNQFKRSRAGDRFYFENPNIFSPAQLAELKKTSLSRILCDNGDRITQVPSTAFLLPFAGGGTSACAAFPQLDLNKWRE</sequence>
<evidence type="ECO:0000256" key="14">
    <source>
        <dbReference type="ARBA" id="ARBA00022989"/>
    </source>
</evidence>
<feature type="signal peptide" evidence="21">
    <location>
        <begin position="1"/>
        <end position="22"/>
    </location>
</feature>
<evidence type="ECO:0000256" key="2">
    <source>
        <dbReference type="ARBA" id="ARBA00004323"/>
    </source>
</evidence>
<dbReference type="Gene3D" id="3.90.550.50">
    <property type="match status" value="1"/>
</dbReference>
<keyword evidence="14 20" id="KW-1133">Transmembrane helix</keyword>
<dbReference type="GO" id="GO:0046872">
    <property type="term" value="F:metal ion binding"/>
    <property type="evidence" value="ECO:0007669"/>
    <property type="project" value="UniProtKB-KW"/>
</dbReference>
<evidence type="ECO:0000256" key="7">
    <source>
        <dbReference type="ARBA" id="ARBA00022676"/>
    </source>
</evidence>
<dbReference type="Gene3D" id="3.80.10.10">
    <property type="entry name" value="Ribonuclease Inhibitor"/>
    <property type="match status" value="2"/>
</dbReference>
<feature type="transmembrane region" description="Helical" evidence="20">
    <location>
        <begin position="779"/>
        <end position="797"/>
    </location>
</feature>
<organism evidence="23 24">
    <name type="scientific">Globodera rostochiensis</name>
    <name type="common">Golden nematode worm</name>
    <name type="synonym">Heterodera rostochiensis</name>
    <dbReference type="NCBI Taxonomy" id="31243"/>
    <lineage>
        <taxon>Eukaryota</taxon>
        <taxon>Metazoa</taxon>
        <taxon>Ecdysozoa</taxon>
        <taxon>Nematoda</taxon>
        <taxon>Chromadorea</taxon>
        <taxon>Rhabditida</taxon>
        <taxon>Tylenchina</taxon>
        <taxon>Tylenchomorpha</taxon>
        <taxon>Tylenchoidea</taxon>
        <taxon>Heteroderidae</taxon>
        <taxon>Heteroderinae</taxon>
        <taxon>Globodera</taxon>
    </lineage>
</organism>
<dbReference type="SMART" id="SM00369">
    <property type="entry name" value="LRR_TYP"/>
    <property type="match status" value="7"/>
</dbReference>
<evidence type="ECO:0000256" key="21">
    <source>
        <dbReference type="SAM" id="SignalP"/>
    </source>
</evidence>
<comment type="catalytic activity">
    <reaction evidence="1">
        <text>2 a phenolic donor + H2O2 = 2 a phenolic radical donor + 2 H2O</text>
        <dbReference type="Rhea" id="RHEA:56136"/>
        <dbReference type="ChEBI" id="CHEBI:15377"/>
        <dbReference type="ChEBI" id="CHEBI:16240"/>
        <dbReference type="ChEBI" id="CHEBI:139520"/>
        <dbReference type="ChEBI" id="CHEBI:139521"/>
        <dbReference type="EC" id="1.11.1.7"/>
    </reaction>
</comment>
<feature type="region of interest" description="Disordered" evidence="19">
    <location>
        <begin position="1052"/>
        <end position="1076"/>
    </location>
</feature>
<dbReference type="GO" id="GO:0006979">
    <property type="term" value="P:response to oxidative stress"/>
    <property type="evidence" value="ECO:0007669"/>
    <property type="project" value="InterPro"/>
</dbReference>
<evidence type="ECO:0000256" key="15">
    <source>
        <dbReference type="ARBA" id="ARBA00023034"/>
    </source>
</evidence>
<feature type="transmembrane region" description="Helical" evidence="20">
    <location>
        <begin position="858"/>
        <end position="876"/>
    </location>
</feature>
<dbReference type="InterPro" id="IPR037120">
    <property type="entry name" value="Haem_peroxidase_sf_animal"/>
</dbReference>
<dbReference type="SUPFAM" id="SSF52058">
    <property type="entry name" value="L domain-like"/>
    <property type="match status" value="1"/>
</dbReference>
<feature type="domain" description="LRRCT" evidence="22">
    <location>
        <begin position="718"/>
        <end position="769"/>
    </location>
</feature>
<feature type="compositionally biased region" description="Polar residues" evidence="19">
    <location>
        <begin position="1061"/>
        <end position="1076"/>
    </location>
</feature>
<dbReference type="PANTHER" id="PTHR11475">
    <property type="entry name" value="OXIDASE/PEROXIDASE"/>
    <property type="match status" value="1"/>
</dbReference>
<keyword evidence="16 20" id="KW-0472">Membrane</keyword>
<evidence type="ECO:0000256" key="10">
    <source>
        <dbReference type="ARBA" id="ARBA00022723"/>
    </source>
</evidence>
<keyword evidence="10 18" id="KW-0479">Metal-binding</keyword>
<evidence type="ECO:0000256" key="19">
    <source>
        <dbReference type="SAM" id="MobiDB-lite"/>
    </source>
</evidence>
<evidence type="ECO:0000256" key="16">
    <source>
        <dbReference type="ARBA" id="ARBA00023136"/>
    </source>
</evidence>
<dbReference type="GO" id="GO:0005615">
    <property type="term" value="C:extracellular space"/>
    <property type="evidence" value="ECO:0007669"/>
    <property type="project" value="TreeGrafter"/>
</dbReference>
<evidence type="ECO:0000259" key="22">
    <source>
        <dbReference type="SMART" id="SM00082"/>
    </source>
</evidence>
<evidence type="ECO:0000256" key="4">
    <source>
        <dbReference type="ARBA" id="ARBA00012313"/>
    </source>
</evidence>
<keyword evidence="23" id="KW-1185">Reference proteome</keyword>
<keyword evidence="18" id="KW-0408">Iron</keyword>
<dbReference type="Pfam" id="PF13855">
    <property type="entry name" value="LRR_8"/>
    <property type="match status" value="3"/>
</dbReference>
<feature type="binding site" description="axial binding residue" evidence="18">
    <location>
        <position position="1470"/>
    </location>
    <ligand>
        <name>heme b</name>
        <dbReference type="ChEBI" id="CHEBI:60344"/>
    </ligand>
    <ligandPart>
        <name>Fe</name>
        <dbReference type="ChEBI" id="CHEBI:18248"/>
    </ligandPart>
</feature>